<dbReference type="Pfam" id="PF26084">
    <property type="entry name" value="PWI_Topors"/>
    <property type="match status" value="1"/>
</dbReference>
<dbReference type="SUPFAM" id="SSF57850">
    <property type="entry name" value="RING/U-box"/>
    <property type="match status" value="1"/>
</dbReference>
<dbReference type="EMBL" id="WIXP02000012">
    <property type="protein sequence ID" value="KAF6201582.1"/>
    <property type="molecule type" value="Genomic_DNA"/>
</dbReference>
<dbReference type="OrthoDB" id="365379at2759"/>
<dbReference type="EC" id="2.3.2.27" evidence="2"/>
<keyword evidence="7" id="KW-0862">Zinc</keyword>
<comment type="caution">
    <text evidence="18">The sequence shown here is derived from an EMBL/GenBank/DDBJ whole genome shotgun (WGS) entry which is preliminary data.</text>
</comment>
<dbReference type="PANTHER" id="PTHR46077:SF1">
    <property type="entry name" value="TOP1 BINDING ARGININE_SERINE RICH PROTEIN, E3 UBIQUITIN LIGASE"/>
    <property type="match status" value="1"/>
</dbReference>
<comment type="catalytic activity">
    <reaction evidence="1">
        <text>S-ubiquitinyl-[E2 ubiquitin-conjugating enzyme]-L-cysteine + [acceptor protein]-L-lysine = [E2 ubiquitin-conjugating enzyme]-L-cysteine + N(6)-ubiquitinyl-[acceptor protein]-L-lysine.</text>
        <dbReference type="EC" id="2.3.2.27"/>
    </reaction>
</comment>
<evidence type="ECO:0000256" key="5">
    <source>
        <dbReference type="ARBA" id="ARBA00022771"/>
    </source>
</evidence>
<dbReference type="SMART" id="SM00184">
    <property type="entry name" value="RING"/>
    <property type="match status" value="1"/>
</dbReference>
<keyword evidence="4" id="KW-0479">Metal-binding</keyword>
<dbReference type="InterPro" id="IPR013083">
    <property type="entry name" value="Znf_RING/FYVE/PHD"/>
</dbReference>
<evidence type="ECO:0000256" key="3">
    <source>
        <dbReference type="ARBA" id="ARBA00022679"/>
    </source>
</evidence>
<evidence type="ECO:0000256" key="16">
    <source>
        <dbReference type="SAM" id="MobiDB-lite"/>
    </source>
</evidence>
<feature type="compositionally biased region" description="Acidic residues" evidence="16">
    <location>
        <begin position="330"/>
        <end position="350"/>
    </location>
</feature>
<dbReference type="GO" id="GO:0061630">
    <property type="term" value="F:ubiquitin protein ligase activity"/>
    <property type="evidence" value="ECO:0007669"/>
    <property type="project" value="UniProtKB-EC"/>
</dbReference>
<evidence type="ECO:0000256" key="14">
    <source>
        <dbReference type="ARBA" id="ARBA00079184"/>
    </source>
</evidence>
<organism evidence="18 19">
    <name type="scientific">Apolygus lucorum</name>
    <name type="common">Small green plant bug</name>
    <name type="synonym">Lygocoris lucorum</name>
    <dbReference type="NCBI Taxonomy" id="248454"/>
    <lineage>
        <taxon>Eukaryota</taxon>
        <taxon>Metazoa</taxon>
        <taxon>Ecdysozoa</taxon>
        <taxon>Arthropoda</taxon>
        <taxon>Hexapoda</taxon>
        <taxon>Insecta</taxon>
        <taxon>Pterygota</taxon>
        <taxon>Neoptera</taxon>
        <taxon>Paraneoptera</taxon>
        <taxon>Hemiptera</taxon>
        <taxon>Heteroptera</taxon>
        <taxon>Panheteroptera</taxon>
        <taxon>Cimicomorpha</taxon>
        <taxon>Miridae</taxon>
        <taxon>Mirini</taxon>
        <taxon>Apolygus</taxon>
    </lineage>
</organism>
<dbReference type="InterPro" id="IPR017907">
    <property type="entry name" value="Znf_RING_CS"/>
</dbReference>
<evidence type="ECO:0000256" key="8">
    <source>
        <dbReference type="ARBA" id="ARBA00023015"/>
    </source>
</evidence>
<evidence type="ECO:0000256" key="4">
    <source>
        <dbReference type="ARBA" id="ARBA00022723"/>
    </source>
</evidence>
<dbReference type="Proteomes" id="UP000466442">
    <property type="component" value="Linkage Group LG12"/>
</dbReference>
<evidence type="ECO:0000313" key="19">
    <source>
        <dbReference type="Proteomes" id="UP000466442"/>
    </source>
</evidence>
<dbReference type="GO" id="GO:0008270">
    <property type="term" value="F:zinc ion binding"/>
    <property type="evidence" value="ECO:0007669"/>
    <property type="project" value="UniProtKB-KW"/>
</dbReference>
<dbReference type="PANTHER" id="PTHR46077">
    <property type="entry name" value="E3 UBIQUITIN-PROTEIN LIGASE TOPORS"/>
    <property type="match status" value="1"/>
</dbReference>
<reference evidence="18" key="1">
    <citation type="journal article" date="2021" name="Mol. Ecol. Resour.">
        <title>Apolygus lucorum genome provides insights into omnivorousness and mesophyll feeding.</title>
        <authorList>
            <person name="Liu Y."/>
            <person name="Liu H."/>
            <person name="Wang H."/>
            <person name="Huang T."/>
            <person name="Liu B."/>
            <person name="Yang B."/>
            <person name="Yin L."/>
            <person name="Li B."/>
            <person name="Zhang Y."/>
            <person name="Zhang S."/>
            <person name="Jiang F."/>
            <person name="Zhang X."/>
            <person name="Ren Y."/>
            <person name="Wang B."/>
            <person name="Wang S."/>
            <person name="Lu Y."/>
            <person name="Wu K."/>
            <person name="Fan W."/>
            <person name="Wang G."/>
        </authorList>
    </citation>
    <scope>NUCLEOTIDE SEQUENCE</scope>
    <source>
        <strain evidence="18">12Hb</strain>
    </source>
</reference>
<dbReference type="PROSITE" id="PS00518">
    <property type="entry name" value="ZF_RING_1"/>
    <property type="match status" value="1"/>
</dbReference>
<keyword evidence="6" id="KW-0833">Ubl conjugation pathway</keyword>
<keyword evidence="3" id="KW-0808">Transferase</keyword>
<evidence type="ECO:0000256" key="11">
    <source>
        <dbReference type="ARBA" id="ARBA00076856"/>
    </source>
</evidence>
<evidence type="ECO:0000256" key="7">
    <source>
        <dbReference type="ARBA" id="ARBA00022833"/>
    </source>
</evidence>
<dbReference type="GO" id="GO:0000209">
    <property type="term" value="P:protein polyubiquitination"/>
    <property type="evidence" value="ECO:0007669"/>
    <property type="project" value="TreeGrafter"/>
</dbReference>
<evidence type="ECO:0000256" key="10">
    <source>
        <dbReference type="ARBA" id="ARBA00071236"/>
    </source>
</evidence>
<evidence type="ECO:0000256" key="9">
    <source>
        <dbReference type="ARBA" id="ARBA00023163"/>
    </source>
</evidence>
<gene>
    <name evidence="18" type="ORF">GE061_003974</name>
</gene>
<name>A0A8S9WXW4_APOLU</name>
<sequence>MDRNPTTRKRCASPDVSCPICLAEITNKAVTDSCSHSFCFACLSEWSKVKPECPLCKLKFSVIKHTFKSEGDYKEHRVDEPLDVTSAAHIVIDVAVQRAMGFMTTMGMATSGRAPVLFYVPQERVSQLRRASQIPTLPHSTSSPVIRFETNRSSVDFRRSVYQRNLWVRPVKRGRMRQSSPEFYRANPTHLDRLIPWLTRELSVTTSSYYVEYACLDIVSWIKEHHIRSYAFKRFVQIYFGANTDHFVHEFYNFARSPLDLQAYDNHSQYSDMETPTNEAVRSNVEFRRSDCPPVPRRPLATLIPVPRQPPVTPTPVSLTPRRLNIANDSSEEETDDSDSGVNDSDDSDLIEINPATTPSNLIADASNPLQSASSSITPGPSSSPSDTLTNHKRSAFFRPRYPDSSSSDEDFVPLKKSKLSE</sequence>
<dbReference type="GO" id="GO:0006513">
    <property type="term" value="P:protein monoubiquitination"/>
    <property type="evidence" value="ECO:0007669"/>
    <property type="project" value="TreeGrafter"/>
</dbReference>
<feature type="domain" description="RING-type" evidence="17">
    <location>
        <begin position="18"/>
        <end position="57"/>
    </location>
</feature>
<accession>A0A8S9WXW4</accession>
<feature type="compositionally biased region" description="Low complexity" evidence="16">
    <location>
        <begin position="315"/>
        <end position="324"/>
    </location>
</feature>
<protein>
    <recommendedName>
        <fullName evidence="10">E3 ubiquitin-protein ligase Topors</fullName>
        <ecNumber evidence="2">2.3.2.27</ecNumber>
    </recommendedName>
    <alternativeName>
        <fullName evidence="11">RING-type E3 ubiquitin transferase Topors</fullName>
    </alternativeName>
    <alternativeName>
        <fullName evidence="13">SUMO1-protein E3 ligase Topors</fullName>
    </alternativeName>
    <alternativeName>
        <fullName evidence="12">Topoisomerase I-binding RING finger protein</fullName>
    </alternativeName>
    <alternativeName>
        <fullName evidence="14">Topoisomerase I-binding arginine/serine-rich protein</fullName>
    </alternativeName>
</protein>
<feature type="compositionally biased region" description="Low complexity" evidence="16">
    <location>
        <begin position="372"/>
        <end position="386"/>
    </location>
</feature>
<dbReference type="InterPro" id="IPR058746">
    <property type="entry name" value="Znf_RING-type_Topors"/>
</dbReference>
<evidence type="ECO:0000313" key="18">
    <source>
        <dbReference type="EMBL" id="KAF6201582.1"/>
    </source>
</evidence>
<dbReference type="CDD" id="cd16574">
    <property type="entry name" value="RING-HC_Topors"/>
    <property type="match status" value="1"/>
</dbReference>
<evidence type="ECO:0000256" key="15">
    <source>
        <dbReference type="PROSITE-ProRule" id="PRU00175"/>
    </source>
</evidence>
<feature type="region of interest" description="Disordered" evidence="16">
    <location>
        <begin position="286"/>
        <end position="422"/>
    </location>
</feature>
<evidence type="ECO:0000256" key="6">
    <source>
        <dbReference type="ARBA" id="ARBA00022786"/>
    </source>
</evidence>
<dbReference type="Pfam" id="PF13639">
    <property type="entry name" value="zf-RING_2"/>
    <property type="match status" value="1"/>
</dbReference>
<dbReference type="PROSITE" id="PS50089">
    <property type="entry name" value="ZF_RING_2"/>
    <property type="match status" value="1"/>
</dbReference>
<evidence type="ECO:0000259" key="17">
    <source>
        <dbReference type="PROSITE" id="PS50089"/>
    </source>
</evidence>
<evidence type="ECO:0000256" key="12">
    <source>
        <dbReference type="ARBA" id="ARBA00076940"/>
    </source>
</evidence>
<keyword evidence="19" id="KW-1185">Reference proteome</keyword>
<dbReference type="FunFam" id="3.30.40.10:FF:000136">
    <property type="entry name" value="E3 ubiquitin-protein ligase Topors"/>
    <property type="match status" value="1"/>
</dbReference>
<proteinExistence type="predicted"/>
<dbReference type="AlphaFoldDB" id="A0A8S9WXW4"/>
<keyword evidence="9" id="KW-0804">Transcription</keyword>
<dbReference type="InterPro" id="IPR058745">
    <property type="entry name" value="PWI_Topors"/>
</dbReference>
<evidence type="ECO:0000256" key="1">
    <source>
        <dbReference type="ARBA" id="ARBA00000900"/>
    </source>
</evidence>
<dbReference type="Gene3D" id="3.30.40.10">
    <property type="entry name" value="Zinc/RING finger domain, C3HC4 (zinc finger)"/>
    <property type="match status" value="1"/>
</dbReference>
<keyword evidence="5 15" id="KW-0863">Zinc-finger</keyword>
<evidence type="ECO:0000256" key="2">
    <source>
        <dbReference type="ARBA" id="ARBA00012483"/>
    </source>
</evidence>
<keyword evidence="8" id="KW-0805">Transcription regulation</keyword>
<evidence type="ECO:0000256" key="13">
    <source>
        <dbReference type="ARBA" id="ARBA00079040"/>
    </source>
</evidence>
<dbReference type="InterPro" id="IPR001841">
    <property type="entry name" value="Znf_RING"/>
</dbReference>